<dbReference type="InterPro" id="IPR006542">
    <property type="entry name" value="DUF1093"/>
</dbReference>
<accession>A0A9D1DLF0</accession>
<sequence>MESAKLLIIILIVALIILIVGAAIWFGWGGTGAEWYSQIDNSCVKEVAASDDMIYEYTLVCYDADGRSRDISFKTSRILTEDAFILLETMPLRGVVSWAEVFWEDLPPAVQEQYPGPANSEL</sequence>
<feature type="transmembrane region" description="Helical" evidence="1">
    <location>
        <begin position="6"/>
        <end position="28"/>
    </location>
</feature>
<keyword evidence="1" id="KW-0812">Transmembrane</keyword>
<dbReference type="AlphaFoldDB" id="A0A9D1DLF0"/>
<reference evidence="2" key="1">
    <citation type="submission" date="2020-10" db="EMBL/GenBank/DDBJ databases">
        <authorList>
            <person name="Gilroy R."/>
        </authorList>
    </citation>
    <scope>NUCLEOTIDE SEQUENCE</scope>
    <source>
        <strain evidence="2">ChiGjej3B3-7149</strain>
    </source>
</reference>
<dbReference type="EMBL" id="DVHH01000127">
    <property type="protein sequence ID" value="HIR54943.1"/>
    <property type="molecule type" value="Genomic_DNA"/>
</dbReference>
<comment type="caution">
    <text evidence="2">The sequence shown here is derived from an EMBL/GenBank/DDBJ whole genome shotgun (WGS) entry which is preliminary data.</text>
</comment>
<name>A0A9D1DLF0_9FIRM</name>
<reference evidence="2" key="2">
    <citation type="journal article" date="2021" name="PeerJ">
        <title>Extensive microbial diversity within the chicken gut microbiome revealed by metagenomics and culture.</title>
        <authorList>
            <person name="Gilroy R."/>
            <person name="Ravi A."/>
            <person name="Getino M."/>
            <person name="Pursley I."/>
            <person name="Horton D.L."/>
            <person name="Alikhan N.F."/>
            <person name="Baker D."/>
            <person name="Gharbi K."/>
            <person name="Hall N."/>
            <person name="Watson M."/>
            <person name="Adriaenssens E.M."/>
            <person name="Foster-Nyarko E."/>
            <person name="Jarju S."/>
            <person name="Secka A."/>
            <person name="Antonio M."/>
            <person name="Oren A."/>
            <person name="Chaudhuri R.R."/>
            <person name="La Ragione R."/>
            <person name="Hildebrand F."/>
            <person name="Pallen M.J."/>
        </authorList>
    </citation>
    <scope>NUCLEOTIDE SEQUENCE</scope>
    <source>
        <strain evidence="2">ChiGjej3B3-7149</strain>
    </source>
</reference>
<dbReference type="NCBIfam" id="TIGR01655">
    <property type="entry name" value="yxeA_fam"/>
    <property type="match status" value="1"/>
</dbReference>
<dbReference type="SUPFAM" id="SSF159121">
    <property type="entry name" value="BC4932-like"/>
    <property type="match status" value="1"/>
</dbReference>
<protein>
    <submittedName>
        <fullName evidence="2">YxeA family protein</fullName>
    </submittedName>
</protein>
<gene>
    <name evidence="2" type="ORF">IAD36_05015</name>
</gene>
<evidence type="ECO:0000313" key="3">
    <source>
        <dbReference type="Proteomes" id="UP000824238"/>
    </source>
</evidence>
<organism evidence="2 3">
    <name type="scientific">Candidatus Scatomorpha intestinigallinarum</name>
    <dbReference type="NCBI Taxonomy" id="2840923"/>
    <lineage>
        <taxon>Bacteria</taxon>
        <taxon>Bacillati</taxon>
        <taxon>Bacillota</taxon>
        <taxon>Clostridia</taxon>
        <taxon>Eubacteriales</taxon>
        <taxon>Candidatus Scatomorpha</taxon>
    </lineage>
</organism>
<dbReference type="Gene3D" id="2.40.50.480">
    <property type="match status" value="1"/>
</dbReference>
<keyword evidence="1" id="KW-0472">Membrane</keyword>
<keyword evidence="1" id="KW-1133">Transmembrane helix</keyword>
<dbReference type="InterPro" id="IPR036166">
    <property type="entry name" value="YxeA-like_sf"/>
</dbReference>
<evidence type="ECO:0000313" key="2">
    <source>
        <dbReference type="EMBL" id="HIR54943.1"/>
    </source>
</evidence>
<proteinExistence type="predicted"/>
<dbReference type="Proteomes" id="UP000824238">
    <property type="component" value="Unassembled WGS sequence"/>
</dbReference>
<dbReference type="Pfam" id="PF06486">
    <property type="entry name" value="DUF1093"/>
    <property type="match status" value="1"/>
</dbReference>
<evidence type="ECO:0000256" key="1">
    <source>
        <dbReference type="SAM" id="Phobius"/>
    </source>
</evidence>